<organism evidence="1 2">
    <name type="scientific">Methanoculleus palmolei</name>
    <dbReference type="NCBI Taxonomy" id="72612"/>
    <lineage>
        <taxon>Archaea</taxon>
        <taxon>Methanobacteriati</taxon>
        <taxon>Methanobacteriota</taxon>
        <taxon>Stenosarchaea group</taxon>
        <taxon>Methanomicrobia</taxon>
        <taxon>Methanomicrobiales</taxon>
        <taxon>Methanomicrobiaceae</taxon>
        <taxon>Methanoculleus</taxon>
    </lineage>
</organism>
<dbReference type="AlphaFoldDB" id="A0ABD8ABJ0"/>
<sequence length="67" mass="7798">MQTIEVSDNLYKEILAHRRGDESISKGIERTFKQDRPGKKSKALQEIDEIREGKFYTRMEVEGAPEN</sequence>
<proteinExistence type="predicted"/>
<name>A0ABD8ABJ0_9EURY</name>
<gene>
    <name evidence="1" type="ORF">R6Y95_04420</name>
</gene>
<evidence type="ECO:0000313" key="2">
    <source>
        <dbReference type="Proteomes" id="UP001626603"/>
    </source>
</evidence>
<evidence type="ECO:0000313" key="1">
    <source>
        <dbReference type="EMBL" id="WOX56585.1"/>
    </source>
</evidence>
<dbReference type="EMBL" id="CP137641">
    <property type="protein sequence ID" value="WOX56585.1"/>
    <property type="molecule type" value="Genomic_DNA"/>
</dbReference>
<keyword evidence="2" id="KW-1185">Reference proteome</keyword>
<protein>
    <recommendedName>
        <fullName evidence="3">Antitoxin</fullName>
    </recommendedName>
</protein>
<evidence type="ECO:0008006" key="3">
    <source>
        <dbReference type="Google" id="ProtNLM"/>
    </source>
</evidence>
<accession>A0ABD8ABJ0</accession>
<dbReference type="Proteomes" id="UP001626603">
    <property type="component" value="Chromosome"/>
</dbReference>
<reference evidence="1 2" key="1">
    <citation type="submission" date="2023-10" db="EMBL/GenBank/DDBJ databases">
        <title>The complete genome sequence of Methanoculleus palmolei DSM 4273.</title>
        <authorList>
            <person name="Lai S.-J."/>
            <person name="You Y.-T."/>
            <person name="Chen S.-C."/>
        </authorList>
    </citation>
    <scope>NUCLEOTIDE SEQUENCE [LARGE SCALE GENOMIC DNA]</scope>
    <source>
        <strain evidence="1 2">DSM 4273</strain>
    </source>
</reference>